<evidence type="ECO:0000313" key="4">
    <source>
        <dbReference type="Proteomes" id="UP001596003"/>
    </source>
</evidence>
<evidence type="ECO:0000259" key="2">
    <source>
        <dbReference type="PROSITE" id="PS50093"/>
    </source>
</evidence>
<gene>
    <name evidence="3" type="ORF">ACFO3N_05675</name>
</gene>
<reference evidence="4" key="1">
    <citation type="journal article" date="2019" name="Int. J. Syst. Evol. Microbiol.">
        <title>The Global Catalogue of Microorganisms (GCM) 10K type strain sequencing project: providing services to taxonomists for standard genome sequencing and annotation.</title>
        <authorList>
            <consortium name="The Broad Institute Genomics Platform"/>
            <consortium name="The Broad Institute Genome Sequencing Center for Infectious Disease"/>
            <person name="Wu L."/>
            <person name="Ma J."/>
        </authorList>
    </citation>
    <scope>NUCLEOTIDE SEQUENCE [LARGE SCALE GENOMIC DNA]</scope>
    <source>
        <strain evidence="4">NBRC 103627</strain>
    </source>
</reference>
<dbReference type="InterPro" id="IPR035986">
    <property type="entry name" value="PKD_dom_sf"/>
</dbReference>
<dbReference type="EMBL" id="JBHSFY010000003">
    <property type="protein sequence ID" value="MFC4476547.1"/>
    <property type="molecule type" value="Genomic_DNA"/>
</dbReference>
<feature type="domain" description="PKD" evidence="2">
    <location>
        <begin position="58"/>
        <end position="114"/>
    </location>
</feature>
<protein>
    <recommendedName>
        <fullName evidence="2">PKD domain-containing protein</fullName>
    </recommendedName>
</protein>
<keyword evidence="1" id="KW-0732">Signal</keyword>
<comment type="caution">
    <text evidence="3">The sequence shown here is derived from an EMBL/GenBank/DDBJ whole genome shotgun (WGS) entry which is preliminary data.</text>
</comment>
<dbReference type="RefSeq" id="WP_379795945.1">
    <property type="nucleotide sequence ID" value="NZ_JBHSFY010000003.1"/>
</dbReference>
<dbReference type="PROSITE" id="PS50093">
    <property type="entry name" value="PKD"/>
    <property type="match status" value="1"/>
</dbReference>
<dbReference type="InterPro" id="IPR000601">
    <property type="entry name" value="PKD_dom"/>
</dbReference>
<dbReference type="InterPro" id="IPR013783">
    <property type="entry name" value="Ig-like_fold"/>
</dbReference>
<organism evidence="3 4">
    <name type="scientific">Flavobacterium chungangensis</name>
    <dbReference type="NCBI Taxonomy" id="2708132"/>
    <lineage>
        <taxon>Bacteria</taxon>
        <taxon>Pseudomonadati</taxon>
        <taxon>Bacteroidota</taxon>
        <taxon>Flavobacteriia</taxon>
        <taxon>Flavobacteriales</taxon>
        <taxon>Flavobacteriaceae</taxon>
        <taxon>Flavobacterium</taxon>
    </lineage>
</organism>
<feature type="chain" id="PRO_5047421183" description="PKD domain-containing protein" evidence="1">
    <location>
        <begin position="27"/>
        <end position="291"/>
    </location>
</feature>
<evidence type="ECO:0000313" key="3">
    <source>
        <dbReference type="EMBL" id="MFC4476547.1"/>
    </source>
</evidence>
<keyword evidence="4" id="KW-1185">Reference proteome</keyword>
<proteinExistence type="predicted"/>
<feature type="signal peptide" evidence="1">
    <location>
        <begin position="1"/>
        <end position="26"/>
    </location>
</feature>
<sequence>MNLNIYFRKSVYLMLALALGTLNSCSEEVNENPLVATNVDASFTITPVAGAMNTYLLTAQPKGVISSKWDTGDGASPGKMNQVISLPDAGTYTVTHTAIGAGAAMATSSQQIIVAQTDPAKGNLVQGGTFATAADQAKWTSVQLSPSGAAFWSFANNSATIHSPGGWAQEGIYQAIEVVKDREYTIDMTVSCPSGSDETWFEVYAGKSLPQPGVEYKDNKVMGLSTWDGCAKEKFSGKLSAIGCVKNDVTGTVSNVVKFNESGKIYLLIRSGGNTFTKDGITVTKIEFRGK</sequence>
<accession>A0ABV8ZDB8</accession>
<dbReference type="Gene3D" id="2.60.40.10">
    <property type="entry name" value="Immunoglobulins"/>
    <property type="match status" value="1"/>
</dbReference>
<evidence type="ECO:0000256" key="1">
    <source>
        <dbReference type="SAM" id="SignalP"/>
    </source>
</evidence>
<dbReference type="Proteomes" id="UP001596003">
    <property type="component" value="Unassembled WGS sequence"/>
</dbReference>
<name>A0ABV8ZDB8_9FLAO</name>
<dbReference type="SUPFAM" id="SSF49299">
    <property type="entry name" value="PKD domain"/>
    <property type="match status" value="1"/>
</dbReference>